<accession>A0A1G8PQU3</accession>
<dbReference type="EMBL" id="FNDX01000010">
    <property type="protein sequence ID" value="SDI94837.1"/>
    <property type="molecule type" value="Genomic_DNA"/>
</dbReference>
<name>A0A1G8PQU3_9BACL</name>
<dbReference type="STRING" id="1174501.SAMN05216192_11033"/>
<proteinExistence type="predicted"/>
<evidence type="ECO:0000313" key="2">
    <source>
        <dbReference type="EMBL" id="SDI94837.1"/>
    </source>
</evidence>
<organism evidence="2 3">
    <name type="scientific">Paenibacillus typhae</name>
    <dbReference type="NCBI Taxonomy" id="1174501"/>
    <lineage>
        <taxon>Bacteria</taxon>
        <taxon>Bacillati</taxon>
        <taxon>Bacillota</taxon>
        <taxon>Bacilli</taxon>
        <taxon>Bacillales</taxon>
        <taxon>Paenibacillaceae</taxon>
        <taxon>Paenibacillus</taxon>
    </lineage>
</organism>
<dbReference type="RefSeq" id="WP_090714184.1">
    <property type="nucleotide sequence ID" value="NZ_CBCSKY010000008.1"/>
</dbReference>
<dbReference type="AlphaFoldDB" id="A0A1G8PQU3"/>
<feature type="compositionally biased region" description="Low complexity" evidence="1">
    <location>
        <begin position="45"/>
        <end position="60"/>
    </location>
</feature>
<gene>
    <name evidence="2" type="ORF">SAMN05216192_11033</name>
</gene>
<dbReference type="OrthoDB" id="2622166at2"/>
<feature type="region of interest" description="Disordered" evidence="1">
    <location>
        <begin position="33"/>
        <end position="63"/>
    </location>
</feature>
<sequence length="189" mass="20295">MKKPFYKHWLFWVVVVVLGSIIGQIAARNEPEDQATPAATQGVQATAVPAADSPAAEPAAGNPSVNWESAIKQIAQSDTESAQKADAVEVLAKAYTPSPEELTDFESQVVEEYNAGNYLAHIEDAGYMLTNLFKAVVVEGKHTDGEPVKDFASAFYQNTKNTFLGVEAAGSDSVKESESQMDKALAEIK</sequence>
<dbReference type="Proteomes" id="UP000199050">
    <property type="component" value="Unassembled WGS sequence"/>
</dbReference>
<evidence type="ECO:0000313" key="3">
    <source>
        <dbReference type="Proteomes" id="UP000199050"/>
    </source>
</evidence>
<evidence type="ECO:0000256" key="1">
    <source>
        <dbReference type="SAM" id="MobiDB-lite"/>
    </source>
</evidence>
<reference evidence="3" key="1">
    <citation type="submission" date="2016-10" db="EMBL/GenBank/DDBJ databases">
        <authorList>
            <person name="Varghese N."/>
            <person name="Submissions S."/>
        </authorList>
    </citation>
    <scope>NUCLEOTIDE SEQUENCE [LARGE SCALE GENOMIC DNA]</scope>
    <source>
        <strain evidence="3">CGMCC 1.11012</strain>
    </source>
</reference>
<keyword evidence="3" id="KW-1185">Reference proteome</keyword>
<protein>
    <submittedName>
        <fullName evidence="2">Uncharacterized protein</fullName>
    </submittedName>
</protein>